<dbReference type="Pfam" id="PF13439">
    <property type="entry name" value="Glyco_transf_4"/>
    <property type="match status" value="1"/>
</dbReference>
<dbReference type="PANTHER" id="PTHR46401:SF2">
    <property type="entry name" value="GLYCOSYLTRANSFERASE WBBK-RELATED"/>
    <property type="match status" value="1"/>
</dbReference>
<feature type="domain" description="Glycosyl transferase family 1" evidence="2">
    <location>
        <begin position="192"/>
        <end position="338"/>
    </location>
</feature>
<comment type="caution">
    <text evidence="4">The sequence shown here is derived from an EMBL/GenBank/DDBJ whole genome shotgun (WGS) entry which is preliminary data.</text>
</comment>
<feature type="domain" description="Glycosyltransferase subfamily 4-like N-terminal" evidence="3">
    <location>
        <begin position="17"/>
        <end position="183"/>
    </location>
</feature>
<reference evidence="4" key="1">
    <citation type="journal article" date="2014" name="Int. J. Syst. Evol. Microbiol.">
        <title>Complete genome sequence of Corynebacterium casei LMG S-19264T (=DSM 44701T), isolated from a smear-ripened cheese.</title>
        <authorList>
            <consortium name="US DOE Joint Genome Institute (JGI-PGF)"/>
            <person name="Walter F."/>
            <person name="Albersmeier A."/>
            <person name="Kalinowski J."/>
            <person name="Ruckert C."/>
        </authorList>
    </citation>
    <scope>NUCLEOTIDE SEQUENCE</scope>
    <source>
        <strain evidence="4">KCTC 42097</strain>
    </source>
</reference>
<dbReference type="PANTHER" id="PTHR46401">
    <property type="entry name" value="GLYCOSYLTRANSFERASE WBBK-RELATED"/>
    <property type="match status" value="1"/>
</dbReference>
<dbReference type="GO" id="GO:0016757">
    <property type="term" value="F:glycosyltransferase activity"/>
    <property type="evidence" value="ECO:0007669"/>
    <property type="project" value="InterPro"/>
</dbReference>
<sequence>MKTLPTSLRILMSLDAVGGVWRYAVDLAEGLVAHGIESVFVGFGPRPHETQVAEAEKIGAKLLWFDLPLDWMAEDARQLSSISAILADLVVCEKIDLLQLNLPSQAANLDLNVPIVVVSHSCVVTWFHGVRESAVPDDWSWQYDLNQRGYERADLVIAPSKSHATTTQAVYGLQRGIEVVHNATRVQPNPAIEKQNYIFSAGRWWDEGKNAALLEGAAPDLSWPLVTVGNTSGPSGQSFQFTNPRHKSHLPHSDAMRLMAGAGVVASPSIYEPFGLVALEAARQGAALLLSDIPTYRELWNDAALFFDPRDVATFVAGANRLAKDGDLRETLAAKAFERSRQFSLARQAERMAELYMQTLENSSRIAAE</sequence>
<name>A0A8J3DIT0_9HYPH</name>
<dbReference type="SUPFAM" id="SSF53756">
    <property type="entry name" value="UDP-Glycosyltransferase/glycogen phosphorylase"/>
    <property type="match status" value="1"/>
</dbReference>
<dbReference type="Pfam" id="PF00534">
    <property type="entry name" value="Glycos_transf_1"/>
    <property type="match status" value="1"/>
</dbReference>
<dbReference type="Proteomes" id="UP000641137">
    <property type="component" value="Unassembled WGS sequence"/>
</dbReference>
<organism evidence="4 5">
    <name type="scientific">Limoniibacter endophyticus</name>
    <dbReference type="NCBI Taxonomy" id="1565040"/>
    <lineage>
        <taxon>Bacteria</taxon>
        <taxon>Pseudomonadati</taxon>
        <taxon>Pseudomonadota</taxon>
        <taxon>Alphaproteobacteria</taxon>
        <taxon>Hyphomicrobiales</taxon>
        <taxon>Bartonellaceae</taxon>
        <taxon>Limoniibacter</taxon>
    </lineage>
</organism>
<evidence type="ECO:0000259" key="3">
    <source>
        <dbReference type="Pfam" id="PF13439"/>
    </source>
</evidence>
<dbReference type="InterPro" id="IPR001296">
    <property type="entry name" value="Glyco_trans_1"/>
</dbReference>
<proteinExistence type="predicted"/>
<reference evidence="4" key="2">
    <citation type="submission" date="2020-09" db="EMBL/GenBank/DDBJ databases">
        <authorList>
            <person name="Sun Q."/>
            <person name="Kim S."/>
        </authorList>
    </citation>
    <scope>NUCLEOTIDE SEQUENCE</scope>
    <source>
        <strain evidence="4">KCTC 42097</strain>
    </source>
</reference>
<keyword evidence="1 4" id="KW-0808">Transferase</keyword>
<dbReference type="RefSeq" id="WP_244636694.1">
    <property type="nucleotide sequence ID" value="NZ_BMZO01000006.1"/>
</dbReference>
<evidence type="ECO:0000313" key="4">
    <source>
        <dbReference type="EMBL" id="GHC72372.1"/>
    </source>
</evidence>
<accession>A0A8J3DIT0</accession>
<evidence type="ECO:0000256" key="1">
    <source>
        <dbReference type="ARBA" id="ARBA00022679"/>
    </source>
</evidence>
<gene>
    <name evidence="4" type="ORF">GCM10010136_20040</name>
</gene>
<dbReference type="InterPro" id="IPR028098">
    <property type="entry name" value="Glyco_trans_4-like_N"/>
</dbReference>
<dbReference type="CDD" id="cd03801">
    <property type="entry name" value="GT4_PimA-like"/>
    <property type="match status" value="1"/>
</dbReference>
<evidence type="ECO:0000259" key="2">
    <source>
        <dbReference type="Pfam" id="PF00534"/>
    </source>
</evidence>
<protein>
    <submittedName>
        <fullName evidence="4">Glycosyl transferase</fullName>
    </submittedName>
</protein>
<dbReference type="Gene3D" id="3.40.50.2000">
    <property type="entry name" value="Glycogen Phosphorylase B"/>
    <property type="match status" value="2"/>
</dbReference>
<dbReference type="AlphaFoldDB" id="A0A8J3DIT0"/>
<dbReference type="EMBL" id="BMZO01000006">
    <property type="protein sequence ID" value="GHC72372.1"/>
    <property type="molecule type" value="Genomic_DNA"/>
</dbReference>
<evidence type="ECO:0000313" key="5">
    <source>
        <dbReference type="Proteomes" id="UP000641137"/>
    </source>
</evidence>
<keyword evidence="5" id="KW-1185">Reference proteome</keyword>